<dbReference type="OrthoDB" id="10367912at2759"/>
<dbReference type="AlphaFoldDB" id="A0A8B6FI36"/>
<dbReference type="EMBL" id="UYJE01006800">
    <property type="protein sequence ID" value="VDI49195.1"/>
    <property type="molecule type" value="Genomic_DNA"/>
</dbReference>
<name>A0A8B6FI36_MYTGA</name>
<reference evidence="1" key="1">
    <citation type="submission" date="2018-11" db="EMBL/GenBank/DDBJ databases">
        <authorList>
            <person name="Alioto T."/>
            <person name="Alioto T."/>
        </authorList>
    </citation>
    <scope>NUCLEOTIDE SEQUENCE</scope>
</reference>
<gene>
    <name evidence="1" type="ORF">MGAL_10B000729</name>
</gene>
<proteinExistence type="predicted"/>
<sequence>MHKVVEHFKTSNFLSDLEQTLSDLPNNFNSLMKDRFDNISLLANEKEKCLKEIAYSKRNVIAHLDKLETQLKTEIENLHQELFQAIELMIKEFEVIKTNGARMQEETGVIEEYTSDFQLFIAFRVFDSTVNSLETDVQSLIKRDSARQISISFSPNVELAIETLLTSLGNVNVIIKESNLRLVSHREKQAQLLTIKTPCIDKMPCIDKKCV</sequence>
<keyword evidence="2" id="KW-1185">Reference proteome</keyword>
<evidence type="ECO:0000313" key="1">
    <source>
        <dbReference type="EMBL" id="VDI49195.1"/>
    </source>
</evidence>
<protein>
    <submittedName>
        <fullName evidence="1">Uncharacterized protein</fullName>
    </submittedName>
</protein>
<dbReference type="Proteomes" id="UP000596742">
    <property type="component" value="Unassembled WGS sequence"/>
</dbReference>
<organism evidence="1 2">
    <name type="scientific">Mytilus galloprovincialis</name>
    <name type="common">Mediterranean mussel</name>
    <dbReference type="NCBI Taxonomy" id="29158"/>
    <lineage>
        <taxon>Eukaryota</taxon>
        <taxon>Metazoa</taxon>
        <taxon>Spiralia</taxon>
        <taxon>Lophotrochozoa</taxon>
        <taxon>Mollusca</taxon>
        <taxon>Bivalvia</taxon>
        <taxon>Autobranchia</taxon>
        <taxon>Pteriomorphia</taxon>
        <taxon>Mytilida</taxon>
        <taxon>Mytiloidea</taxon>
        <taxon>Mytilidae</taxon>
        <taxon>Mytilinae</taxon>
        <taxon>Mytilus</taxon>
    </lineage>
</organism>
<accession>A0A8B6FI36</accession>
<comment type="caution">
    <text evidence="1">The sequence shown here is derived from an EMBL/GenBank/DDBJ whole genome shotgun (WGS) entry which is preliminary data.</text>
</comment>
<evidence type="ECO:0000313" key="2">
    <source>
        <dbReference type="Proteomes" id="UP000596742"/>
    </source>
</evidence>